<dbReference type="AlphaFoldDB" id="A0A0E2LMD5"/>
<comment type="caution">
    <text evidence="1">The sequence shown here is derived from an EMBL/GenBank/DDBJ whole genome shotgun (WGS) entry which is preliminary data.</text>
</comment>
<dbReference type="PATRIC" id="fig|1227271.3.peg.2033"/>
<dbReference type="RefSeq" id="WP_021664954.1">
    <property type="nucleotide sequence ID" value="NZ_KI259111.1"/>
</dbReference>
<evidence type="ECO:0000313" key="1">
    <source>
        <dbReference type="EMBL" id="ERJ63661.1"/>
    </source>
</evidence>
<proteinExistence type="predicted"/>
<sequence length="297" mass="33365">MNNQQITIATATGIYTIPNRWSLLDRRLFLGTIEIIDRWHAGMISPIVAQSMYVCLVLDIDPTRIKNEEGMRNLYSIARMIGFLFDYNEDKEEARLREPVFALQLFPSVQIGGQTFPGYDVCTSGGMLSVDIAALRFIDALQALGDSRDESMLRLVLTLYCPGSYSSSDVHRLSATLYPQVRAEEWSVIRAVAFQFSALAAYIFRHPRYAILRGSGESDKGEKSEYALGMEASLYHLCADGIGTADQVEQLPILQYLELMRQKLIEGVRSMKEMGMEIEEIADKSRLGVVTVAKILQ</sequence>
<dbReference type="EMBL" id="AWUW01000157">
    <property type="protein sequence ID" value="ERJ63661.1"/>
    <property type="molecule type" value="Genomic_DNA"/>
</dbReference>
<organism evidence="1 2">
    <name type="scientific">Porphyromonas gingivalis F0570</name>
    <dbReference type="NCBI Taxonomy" id="1227271"/>
    <lineage>
        <taxon>Bacteria</taxon>
        <taxon>Pseudomonadati</taxon>
        <taxon>Bacteroidota</taxon>
        <taxon>Bacteroidia</taxon>
        <taxon>Bacteroidales</taxon>
        <taxon>Porphyromonadaceae</taxon>
        <taxon>Porphyromonas</taxon>
    </lineage>
</organism>
<dbReference type="Proteomes" id="UP000016630">
    <property type="component" value="Unassembled WGS sequence"/>
</dbReference>
<name>A0A0E2LMD5_PORGN</name>
<dbReference type="HOGENOM" id="CLU_982987_0_0_10"/>
<evidence type="ECO:0000313" key="2">
    <source>
        <dbReference type="Proteomes" id="UP000016630"/>
    </source>
</evidence>
<accession>A0A0E2LMD5</accession>
<protein>
    <submittedName>
        <fullName evidence="1">Uncharacterized protein</fullName>
    </submittedName>
</protein>
<gene>
    <name evidence="1" type="ORF">HMPREF1555_02318</name>
</gene>
<reference evidence="1 2" key="1">
    <citation type="submission" date="2013-06" db="EMBL/GenBank/DDBJ databases">
        <authorList>
            <person name="Weinstock G."/>
            <person name="Sodergren E."/>
            <person name="Lobos E.A."/>
            <person name="Fulton L."/>
            <person name="Fulton R."/>
            <person name="Courtney L."/>
            <person name="Fronick C."/>
            <person name="O'Laughlin M."/>
            <person name="Godfrey J."/>
            <person name="Wilson R.M."/>
            <person name="Miner T."/>
            <person name="Farmer C."/>
            <person name="Delehaunty K."/>
            <person name="Cordes M."/>
            <person name="Minx P."/>
            <person name="Tomlinson C."/>
            <person name="Chen J."/>
            <person name="Wollam A."/>
            <person name="Pepin K.H."/>
            <person name="Bhonagiri V."/>
            <person name="Zhang X."/>
            <person name="Warren W."/>
            <person name="Mitreva M."/>
            <person name="Mardis E.R."/>
            <person name="Wilson R.K."/>
        </authorList>
    </citation>
    <scope>NUCLEOTIDE SEQUENCE [LARGE SCALE GENOMIC DNA]</scope>
    <source>
        <strain evidence="1 2">F0570</strain>
    </source>
</reference>